<sequence length="271" mass="29404">MLIGCNYRQISGERALPWVRSILEGDTMSTPQNPNDPNSSSAEQNLDGQNPGASDQPESAQSASDQSAQNPQNSQFQPGQDAQFQSDQPTYQQGTYDPNAYQAQGQQYQQGGYSQPGAYQQDPYQQDAYSQNAAQQQAYGQPAYGQPAYGQAPQSTPQQAGFFKSLFDIRFDNFIAVKWAGFIYIIAIVVAVLSYLGTIIAGITTGIAAGTASAYMTGGPSFSIWPLLIAIIFGWIIPALWVIGVRLVLELIVSNIKTAEHTKRIADSVSR</sequence>
<keyword evidence="4" id="KW-1185">Reference proteome</keyword>
<gene>
    <name evidence="3" type="ORF">BI49514_00840</name>
</gene>
<evidence type="ECO:0000256" key="2">
    <source>
        <dbReference type="SAM" id="Phobius"/>
    </source>
</evidence>
<dbReference type="Proteomes" id="UP000234382">
    <property type="component" value="Unassembled WGS sequence"/>
</dbReference>
<dbReference type="EMBL" id="FXYX01000003">
    <property type="protein sequence ID" value="SMX73190.1"/>
    <property type="molecule type" value="Genomic_DNA"/>
</dbReference>
<feature type="compositionally biased region" description="Polar residues" evidence="1">
    <location>
        <begin position="27"/>
        <end position="52"/>
    </location>
</feature>
<feature type="compositionally biased region" description="Polar residues" evidence="1">
    <location>
        <begin position="76"/>
        <end position="96"/>
    </location>
</feature>
<feature type="compositionally biased region" description="Low complexity" evidence="1">
    <location>
        <begin position="53"/>
        <end position="75"/>
    </location>
</feature>
<keyword evidence="2" id="KW-0472">Membrane</keyword>
<evidence type="ECO:0000313" key="3">
    <source>
        <dbReference type="EMBL" id="SMX73190.1"/>
    </source>
</evidence>
<feature type="transmembrane region" description="Helical" evidence="2">
    <location>
        <begin position="224"/>
        <end position="249"/>
    </location>
</feature>
<dbReference type="Pfam" id="PF14110">
    <property type="entry name" value="DUF4282"/>
    <property type="match status" value="1"/>
</dbReference>
<proteinExistence type="predicted"/>
<protein>
    <recommendedName>
        <fullName evidence="5">DUF4282 domain-containing protein</fullName>
    </recommendedName>
</protein>
<dbReference type="InterPro" id="IPR025557">
    <property type="entry name" value="DUF4282"/>
</dbReference>
<keyword evidence="2" id="KW-1133">Transmembrane helix</keyword>
<evidence type="ECO:0008006" key="5">
    <source>
        <dbReference type="Google" id="ProtNLM"/>
    </source>
</evidence>
<accession>A0A2H1IDJ9</accession>
<feature type="region of interest" description="Disordered" evidence="1">
    <location>
        <begin position="23"/>
        <end position="98"/>
    </location>
</feature>
<keyword evidence="2" id="KW-0812">Transmembrane</keyword>
<name>A0A2H1IDJ9_9MICO</name>
<feature type="transmembrane region" description="Helical" evidence="2">
    <location>
        <begin position="179"/>
        <end position="204"/>
    </location>
</feature>
<organism evidence="3 4">
    <name type="scientific">Brevibacterium iodinum ATCC 49514</name>
    <dbReference type="NCBI Taxonomy" id="1255616"/>
    <lineage>
        <taxon>Bacteria</taxon>
        <taxon>Bacillati</taxon>
        <taxon>Actinomycetota</taxon>
        <taxon>Actinomycetes</taxon>
        <taxon>Micrococcales</taxon>
        <taxon>Brevibacteriaceae</taxon>
        <taxon>Brevibacterium</taxon>
    </lineage>
</organism>
<evidence type="ECO:0000313" key="4">
    <source>
        <dbReference type="Proteomes" id="UP000234382"/>
    </source>
</evidence>
<dbReference type="AlphaFoldDB" id="A0A2H1IDJ9"/>
<reference evidence="4" key="1">
    <citation type="submission" date="2017-03" db="EMBL/GenBank/DDBJ databases">
        <authorList>
            <person name="Monnet C."/>
        </authorList>
    </citation>
    <scope>NUCLEOTIDE SEQUENCE [LARGE SCALE GENOMIC DNA]</scope>
    <source>
        <strain evidence="4">ATCC 49514</strain>
    </source>
</reference>
<evidence type="ECO:0000256" key="1">
    <source>
        <dbReference type="SAM" id="MobiDB-lite"/>
    </source>
</evidence>